<evidence type="ECO:0000313" key="1">
    <source>
        <dbReference type="EMBL" id="OMO85987.1"/>
    </source>
</evidence>
<dbReference type="EMBL" id="AWWV01009530">
    <property type="protein sequence ID" value="OMO85987.1"/>
    <property type="molecule type" value="Genomic_DNA"/>
</dbReference>
<dbReference type="AlphaFoldDB" id="A0A1R3ITT8"/>
<evidence type="ECO:0000313" key="2">
    <source>
        <dbReference type="Proteomes" id="UP000188268"/>
    </source>
</evidence>
<protein>
    <submittedName>
        <fullName evidence="1">Uncharacterized protein</fullName>
    </submittedName>
</protein>
<accession>A0A1R3ITT8</accession>
<keyword evidence="2" id="KW-1185">Reference proteome</keyword>
<gene>
    <name evidence="1" type="ORF">CCACVL1_09882</name>
</gene>
<comment type="caution">
    <text evidence="1">The sequence shown here is derived from an EMBL/GenBank/DDBJ whole genome shotgun (WGS) entry which is preliminary data.</text>
</comment>
<reference evidence="1 2" key="1">
    <citation type="submission" date="2013-09" db="EMBL/GenBank/DDBJ databases">
        <title>Corchorus capsularis genome sequencing.</title>
        <authorList>
            <person name="Alam M."/>
            <person name="Haque M.S."/>
            <person name="Islam M.S."/>
            <person name="Emdad E.M."/>
            <person name="Islam M.M."/>
            <person name="Ahmed B."/>
            <person name="Halim A."/>
            <person name="Hossen Q.M.M."/>
            <person name="Hossain M.Z."/>
            <person name="Ahmed R."/>
            <person name="Khan M.M."/>
            <person name="Islam R."/>
            <person name="Rashid M.M."/>
            <person name="Khan S.A."/>
            <person name="Rahman M.S."/>
            <person name="Alam M."/>
        </authorList>
    </citation>
    <scope>NUCLEOTIDE SEQUENCE [LARGE SCALE GENOMIC DNA]</scope>
    <source>
        <strain evidence="2">cv. CVL-1</strain>
        <tissue evidence="1">Whole seedling</tissue>
    </source>
</reference>
<dbReference type="Proteomes" id="UP000188268">
    <property type="component" value="Unassembled WGS sequence"/>
</dbReference>
<proteinExistence type="predicted"/>
<sequence length="25" mass="3001">MAPFRERVFNFLSRGISDRESDRKS</sequence>
<name>A0A1R3ITT8_COCAP</name>
<dbReference type="Gramene" id="OMO85987">
    <property type="protein sequence ID" value="OMO85987"/>
    <property type="gene ID" value="CCACVL1_09882"/>
</dbReference>
<organism evidence="1 2">
    <name type="scientific">Corchorus capsularis</name>
    <name type="common">Jute</name>
    <dbReference type="NCBI Taxonomy" id="210143"/>
    <lineage>
        <taxon>Eukaryota</taxon>
        <taxon>Viridiplantae</taxon>
        <taxon>Streptophyta</taxon>
        <taxon>Embryophyta</taxon>
        <taxon>Tracheophyta</taxon>
        <taxon>Spermatophyta</taxon>
        <taxon>Magnoliopsida</taxon>
        <taxon>eudicotyledons</taxon>
        <taxon>Gunneridae</taxon>
        <taxon>Pentapetalae</taxon>
        <taxon>rosids</taxon>
        <taxon>malvids</taxon>
        <taxon>Malvales</taxon>
        <taxon>Malvaceae</taxon>
        <taxon>Grewioideae</taxon>
        <taxon>Apeibeae</taxon>
        <taxon>Corchorus</taxon>
    </lineage>
</organism>